<dbReference type="Proteomes" id="UP001630127">
    <property type="component" value="Unassembled WGS sequence"/>
</dbReference>
<feature type="region of interest" description="Disordered" evidence="1">
    <location>
        <begin position="293"/>
        <end position="319"/>
    </location>
</feature>
<proteinExistence type="predicted"/>
<accession>A0ABD2ZNF6</accession>
<dbReference type="PANTHER" id="PTHR34568:SF1">
    <property type="entry name" value="DNA BINDING PROTEIN"/>
    <property type="match status" value="1"/>
</dbReference>
<feature type="region of interest" description="Disordered" evidence="1">
    <location>
        <begin position="130"/>
        <end position="152"/>
    </location>
</feature>
<dbReference type="InterPro" id="IPR058941">
    <property type="entry name" value="HTH_AT3G52170-like"/>
</dbReference>
<gene>
    <name evidence="3" type="ORF">ACH5RR_018947</name>
</gene>
<comment type="caution">
    <text evidence="3">The sequence shown here is derived from an EMBL/GenBank/DDBJ whole genome shotgun (WGS) entry which is preliminary data.</text>
</comment>
<reference evidence="3 4" key="1">
    <citation type="submission" date="2024-11" db="EMBL/GenBank/DDBJ databases">
        <title>A near-complete genome assembly of Cinchona calisaya.</title>
        <authorList>
            <person name="Lian D.C."/>
            <person name="Zhao X.W."/>
            <person name="Wei L."/>
        </authorList>
    </citation>
    <scope>NUCLEOTIDE SEQUENCE [LARGE SCALE GENOMIC DNA]</scope>
    <source>
        <tissue evidence="3">Nenye</tissue>
    </source>
</reference>
<sequence length="506" mass="55873">MMHATIGGWVGQTFALATCNDSEGKKARIRRSKEERKAMVESFIKKYQNSNSGKFPSLNLTHKEVGGSFYTVREIVREIIQENRVLGPAKFSSEEQSDENILEHYPLGCISIAPQRSLTPLDETSTISRTLSKQSHGSDEELVENSNGQSFGSEHQRLHIEEVVNVVIETVKDRIGSDKECITEAGTYPPEGTTDEHLPNLSGQFQGPDCEKFDNELIGHGGQVTDDENEESNEPILSSSMSILHQEIAQEQRQENIEKQVLHSNGDFSEHRHLKLVSEEVNMIAQAVEDNNEYGLPVSGEDSPDVEKGGSKQFDASDAGRSCVKPDIVLEKFPLHQVGKKFDGLEGKSEEESQETRTLKLNGIEQDRVQVLENNSSFMNVEVGADFAGSSPKKKSEPVGMMASLNVGNPSLEMSNCSTIKEALALDIKDVTETKPVNAPISDHLNNVKTCVEDSSSSKRGSNSPLDRINLEAWEKTSEKPAGSETNSLLAFFKAIVIAFLKFWTE</sequence>
<keyword evidence="4" id="KW-1185">Reference proteome</keyword>
<dbReference type="EMBL" id="JBJUIK010000008">
    <property type="protein sequence ID" value="KAL3520798.1"/>
    <property type="molecule type" value="Genomic_DNA"/>
</dbReference>
<dbReference type="PANTHER" id="PTHR34568">
    <property type="entry name" value="RRM DOMAIN-CONTAINING PROTEIN"/>
    <property type="match status" value="1"/>
</dbReference>
<dbReference type="Pfam" id="PF25896">
    <property type="entry name" value="HTH_AT3G52170"/>
    <property type="match status" value="1"/>
</dbReference>
<name>A0ABD2ZNF6_9GENT</name>
<organism evidence="3 4">
    <name type="scientific">Cinchona calisaya</name>
    <dbReference type="NCBI Taxonomy" id="153742"/>
    <lineage>
        <taxon>Eukaryota</taxon>
        <taxon>Viridiplantae</taxon>
        <taxon>Streptophyta</taxon>
        <taxon>Embryophyta</taxon>
        <taxon>Tracheophyta</taxon>
        <taxon>Spermatophyta</taxon>
        <taxon>Magnoliopsida</taxon>
        <taxon>eudicotyledons</taxon>
        <taxon>Gunneridae</taxon>
        <taxon>Pentapetalae</taxon>
        <taxon>asterids</taxon>
        <taxon>lamiids</taxon>
        <taxon>Gentianales</taxon>
        <taxon>Rubiaceae</taxon>
        <taxon>Cinchonoideae</taxon>
        <taxon>Cinchoneae</taxon>
        <taxon>Cinchona</taxon>
    </lineage>
</organism>
<evidence type="ECO:0000259" key="2">
    <source>
        <dbReference type="Pfam" id="PF25896"/>
    </source>
</evidence>
<evidence type="ECO:0000256" key="1">
    <source>
        <dbReference type="SAM" id="MobiDB-lite"/>
    </source>
</evidence>
<feature type="domain" description="AT3G52170-like helix-turn-helix" evidence="2">
    <location>
        <begin position="32"/>
        <end position="80"/>
    </location>
</feature>
<dbReference type="InterPro" id="IPR058942">
    <property type="entry name" value="AT3G52170-like"/>
</dbReference>
<dbReference type="AlphaFoldDB" id="A0ABD2ZNF6"/>
<evidence type="ECO:0000313" key="3">
    <source>
        <dbReference type="EMBL" id="KAL3520798.1"/>
    </source>
</evidence>
<evidence type="ECO:0000313" key="4">
    <source>
        <dbReference type="Proteomes" id="UP001630127"/>
    </source>
</evidence>
<protein>
    <recommendedName>
        <fullName evidence="2">AT3G52170-like helix-turn-helix domain-containing protein</fullName>
    </recommendedName>
</protein>